<dbReference type="SUPFAM" id="SSF55729">
    <property type="entry name" value="Acyl-CoA N-acyltransferases (Nat)"/>
    <property type="match status" value="1"/>
</dbReference>
<dbReference type="Pfam" id="PF13508">
    <property type="entry name" value="Acetyltransf_7"/>
    <property type="match status" value="1"/>
</dbReference>
<dbReference type="CDD" id="cd04301">
    <property type="entry name" value="NAT_SF"/>
    <property type="match status" value="1"/>
</dbReference>
<feature type="domain" description="N-acetyltransferase" evidence="3">
    <location>
        <begin position="1"/>
        <end position="96"/>
    </location>
</feature>
<name>A0ABW5FZA3_9PSEU</name>
<dbReference type="InterPro" id="IPR050832">
    <property type="entry name" value="Bact_Acetyltransf"/>
</dbReference>
<gene>
    <name evidence="4" type="ORF">ACFSXZ_22815</name>
</gene>
<reference evidence="5" key="1">
    <citation type="journal article" date="2019" name="Int. J. Syst. Evol. Microbiol.">
        <title>The Global Catalogue of Microorganisms (GCM) 10K type strain sequencing project: providing services to taxonomists for standard genome sequencing and annotation.</title>
        <authorList>
            <consortium name="The Broad Institute Genomics Platform"/>
            <consortium name="The Broad Institute Genome Sequencing Center for Infectious Disease"/>
            <person name="Wu L."/>
            <person name="Ma J."/>
        </authorList>
    </citation>
    <scope>NUCLEOTIDE SEQUENCE [LARGE SCALE GENOMIC DNA]</scope>
    <source>
        <strain evidence="5">CGMCC 4.7645</strain>
    </source>
</reference>
<proteinExistence type="predicted"/>
<keyword evidence="5" id="KW-1185">Reference proteome</keyword>
<evidence type="ECO:0000313" key="5">
    <source>
        <dbReference type="Proteomes" id="UP001597417"/>
    </source>
</evidence>
<dbReference type="GO" id="GO:0016746">
    <property type="term" value="F:acyltransferase activity"/>
    <property type="evidence" value="ECO:0007669"/>
    <property type="project" value="UniProtKB-KW"/>
</dbReference>
<comment type="caution">
    <text evidence="4">The sequence shown here is derived from an EMBL/GenBank/DDBJ whole genome shotgun (WGS) entry which is preliminary data.</text>
</comment>
<protein>
    <submittedName>
        <fullName evidence="4">GNAT family N-acetyltransferase</fullName>
        <ecNumber evidence="4">2.3.-.-</ecNumber>
    </submittedName>
</protein>
<keyword evidence="1 4" id="KW-0808">Transferase</keyword>
<dbReference type="Proteomes" id="UP001597417">
    <property type="component" value="Unassembled WGS sequence"/>
</dbReference>
<evidence type="ECO:0000256" key="1">
    <source>
        <dbReference type="ARBA" id="ARBA00022679"/>
    </source>
</evidence>
<sequence length="146" mass="15312">MLVAEEEGTPIGGAFGFLTDPSNATLRAIALVPDRRGRGLGGALLRAFERAAGALGAAHVSLGADEAVGFYLRHGYRLLLSLQWVHDASHHKAEAEALLGGPLKNLPHRHSSFGGVPQLSVTLDESSAVITERVNELAKALMPATS</sequence>
<dbReference type="RefSeq" id="WP_378267575.1">
    <property type="nucleotide sequence ID" value="NZ_JBHUKR010000011.1"/>
</dbReference>
<dbReference type="InterPro" id="IPR016181">
    <property type="entry name" value="Acyl_CoA_acyltransferase"/>
</dbReference>
<dbReference type="EC" id="2.3.-.-" evidence="4"/>
<evidence type="ECO:0000313" key="4">
    <source>
        <dbReference type="EMBL" id="MFD2419167.1"/>
    </source>
</evidence>
<dbReference type="EMBL" id="JBHUKR010000011">
    <property type="protein sequence ID" value="MFD2419167.1"/>
    <property type="molecule type" value="Genomic_DNA"/>
</dbReference>
<dbReference type="InterPro" id="IPR000182">
    <property type="entry name" value="GNAT_dom"/>
</dbReference>
<evidence type="ECO:0000256" key="2">
    <source>
        <dbReference type="ARBA" id="ARBA00023315"/>
    </source>
</evidence>
<accession>A0ABW5FZA3</accession>
<evidence type="ECO:0000259" key="3">
    <source>
        <dbReference type="PROSITE" id="PS51186"/>
    </source>
</evidence>
<dbReference type="PANTHER" id="PTHR43877">
    <property type="entry name" value="AMINOALKYLPHOSPHONATE N-ACETYLTRANSFERASE-RELATED-RELATED"/>
    <property type="match status" value="1"/>
</dbReference>
<dbReference type="Gene3D" id="3.40.630.30">
    <property type="match status" value="1"/>
</dbReference>
<keyword evidence="2 4" id="KW-0012">Acyltransferase</keyword>
<dbReference type="PROSITE" id="PS51186">
    <property type="entry name" value="GNAT"/>
    <property type="match status" value="1"/>
</dbReference>
<organism evidence="4 5">
    <name type="scientific">Amycolatopsis pigmentata</name>
    <dbReference type="NCBI Taxonomy" id="450801"/>
    <lineage>
        <taxon>Bacteria</taxon>
        <taxon>Bacillati</taxon>
        <taxon>Actinomycetota</taxon>
        <taxon>Actinomycetes</taxon>
        <taxon>Pseudonocardiales</taxon>
        <taxon>Pseudonocardiaceae</taxon>
        <taxon>Amycolatopsis</taxon>
    </lineage>
</organism>